<name>A0AAD9XBI1_9ROSI</name>
<protein>
    <submittedName>
        <fullName evidence="1">Uncharacterized protein</fullName>
    </submittedName>
</protein>
<proteinExistence type="predicted"/>
<comment type="caution">
    <text evidence="1">The sequence shown here is derived from an EMBL/GenBank/DDBJ whole genome shotgun (WGS) entry which is preliminary data.</text>
</comment>
<evidence type="ECO:0000313" key="1">
    <source>
        <dbReference type="EMBL" id="KAK2656369.1"/>
    </source>
</evidence>
<sequence>MSMPPNLDGPSRPRAAPFGWTVWLRLAGLGDERRQLHCQNVLSCSPFWVICIERNCRVFEDYKGEEVRLLGINICIYFFRVSEMGHFSLFSKTGRQWRLEWCLFYLLFSYVSFRNQFIDSIHVNLTIKMFFS</sequence>
<organism evidence="1 2">
    <name type="scientific">Dipteronia dyeriana</name>
    <dbReference type="NCBI Taxonomy" id="168575"/>
    <lineage>
        <taxon>Eukaryota</taxon>
        <taxon>Viridiplantae</taxon>
        <taxon>Streptophyta</taxon>
        <taxon>Embryophyta</taxon>
        <taxon>Tracheophyta</taxon>
        <taxon>Spermatophyta</taxon>
        <taxon>Magnoliopsida</taxon>
        <taxon>eudicotyledons</taxon>
        <taxon>Gunneridae</taxon>
        <taxon>Pentapetalae</taxon>
        <taxon>rosids</taxon>
        <taxon>malvids</taxon>
        <taxon>Sapindales</taxon>
        <taxon>Sapindaceae</taxon>
        <taxon>Hippocastanoideae</taxon>
        <taxon>Acereae</taxon>
        <taxon>Dipteronia</taxon>
    </lineage>
</organism>
<evidence type="ECO:0000313" key="2">
    <source>
        <dbReference type="Proteomes" id="UP001280121"/>
    </source>
</evidence>
<accession>A0AAD9XBI1</accession>
<dbReference type="AlphaFoldDB" id="A0AAD9XBI1"/>
<gene>
    <name evidence="1" type="ORF">Ddye_009421</name>
</gene>
<dbReference type="Proteomes" id="UP001280121">
    <property type="component" value="Unassembled WGS sequence"/>
</dbReference>
<keyword evidence="2" id="KW-1185">Reference proteome</keyword>
<reference evidence="1" key="1">
    <citation type="journal article" date="2023" name="Plant J.">
        <title>Genome sequences and population genomics provide insights into the demographic history, inbreeding, and mutation load of two 'living fossil' tree species of Dipteronia.</title>
        <authorList>
            <person name="Feng Y."/>
            <person name="Comes H.P."/>
            <person name="Chen J."/>
            <person name="Zhu S."/>
            <person name="Lu R."/>
            <person name="Zhang X."/>
            <person name="Li P."/>
            <person name="Qiu J."/>
            <person name="Olsen K.M."/>
            <person name="Qiu Y."/>
        </authorList>
    </citation>
    <scope>NUCLEOTIDE SEQUENCE</scope>
    <source>
        <strain evidence="1">KIB01</strain>
    </source>
</reference>
<dbReference type="EMBL" id="JANJYI010000003">
    <property type="protein sequence ID" value="KAK2656369.1"/>
    <property type="molecule type" value="Genomic_DNA"/>
</dbReference>